<dbReference type="GO" id="GO:0000049">
    <property type="term" value="F:tRNA binding"/>
    <property type="evidence" value="ECO:0007669"/>
    <property type="project" value="TreeGrafter"/>
</dbReference>
<dbReference type="Proteomes" id="UP000011082">
    <property type="component" value="Unassembled WGS sequence"/>
</dbReference>
<dbReference type="OrthoDB" id="2190800at2759"/>
<dbReference type="FunCoup" id="L2GMD3">
    <property type="interactions" value="135"/>
</dbReference>
<accession>L2GMD3</accession>
<dbReference type="InterPro" id="IPR006849">
    <property type="entry name" value="Elp1"/>
</dbReference>
<dbReference type="EMBL" id="JH370136">
    <property type="protein sequence ID" value="ELA42006.1"/>
    <property type="molecule type" value="Genomic_DNA"/>
</dbReference>
<dbReference type="InParanoid" id="L2GMD3"/>
<dbReference type="OMA" id="KEINTIW"/>
<gene>
    <name evidence="1" type="ORF">VICG_01023</name>
</gene>
<dbReference type="STRING" id="993615.L2GMD3"/>
<keyword evidence="2" id="KW-1185">Reference proteome</keyword>
<proteinExistence type="predicted"/>
<dbReference type="GO" id="GO:0002926">
    <property type="term" value="P:tRNA wobble base 5-methoxycarbonylmethyl-2-thiouridinylation"/>
    <property type="evidence" value="ECO:0007669"/>
    <property type="project" value="TreeGrafter"/>
</dbReference>
<evidence type="ECO:0000313" key="2">
    <source>
        <dbReference type="Proteomes" id="UP000011082"/>
    </source>
</evidence>
<dbReference type="VEuPathDB" id="MicrosporidiaDB:VICG_01023"/>
<name>L2GMD3_VITCO</name>
<dbReference type="HOGENOM" id="CLU_283142_0_0_1"/>
<evidence type="ECO:0008006" key="3">
    <source>
        <dbReference type="Google" id="ProtNLM"/>
    </source>
</evidence>
<dbReference type="GeneID" id="19881735"/>
<organism evidence="1 2">
    <name type="scientific">Vittaforma corneae (strain ATCC 50505)</name>
    <name type="common">Microsporidian parasite</name>
    <name type="synonym">Nosema corneum</name>
    <dbReference type="NCBI Taxonomy" id="993615"/>
    <lineage>
        <taxon>Eukaryota</taxon>
        <taxon>Fungi</taxon>
        <taxon>Fungi incertae sedis</taxon>
        <taxon>Microsporidia</taxon>
        <taxon>Nosematidae</taxon>
        <taxon>Vittaforma</taxon>
    </lineage>
</organism>
<reference evidence="2" key="1">
    <citation type="submission" date="2011-05" db="EMBL/GenBank/DDBJ databases">
        <title>The genome sequence of Vittaforma corneae strain ATCC 50505.</title>
        <authorList>
            <consortium name="The Broad Institute Genome Sequencing Platform"/>
            <person name="Cuomo C."/>
            <person name="Didier E."/>
            <person name="Bowers L."/>
            <person name="Young S.K."/>
            <person name="Zeng Q."/>
            <person name="Gargeya S."/>
            <person name="Fitzgerald M."/>
            <person name="Haas B."/>
            <person name="Abouelleil A."/>
            <person name="Alvarado L."/>
            <person name="Arachchi H.M."/>
            <person name="Berlin A."/>
            <person name="Chapman S.B."/>
            <person name="Gearin G."/>
            <person name="Goldberg J."/>
            <person name="Griggs A."/>
            <person name="Gujja S."/>
            <person name="Hansen M."/>
            <person name="Heiman D."/>
            <person name="Howarth C."/>
            <person name="Larimer J."/>
            <person name="Lui A."/>
            <person name="MacDonald P.J.P."/>
            <person name="McCowen C."/>
            <person name="Montmayeur A."/>
            <person name="Murphy C."/>
            <person name="Neiman D."/>
            <person name="Pearson M."/>
            <person name="Priest M."/>
            <person name="Roberts A."/>
            <person name="Saif S."/>
            <person name="Shea T."/>
            <person name="Sisk P."/>
            <person name="Stolte C."/>
            <person name="Sykes S."/>
            <person name="Wortman J."/>
            <person name="Nusbaum C."/>
            <person name="Birren B."/>
        </authorList>
    </citation>
    <scope>NUCLEOTIDE SEQUENCE [LARGE SCALE GENOMIC DNA]</scope>
    <source>
        <strain evidence="2">ATCC 50505</strain>
    </source>
</reference>
<dbReference type="GO" id="GO:0005829">
    <property type="term" value="C:cytosol"/>
    <property type="evidence" value="ECO:0007669"/>
    <property type="project" value="TreeGrafter"/>
</dbReference>
<sequence>MENFFIKGKSQLNVSDKSIYDNSAFIENRSLKTENTRIELPFTPIFMRNLSFDYFLISKDQTLYRINKHKKEIENIGMITDKILAIECAYDKIVILTDKEILLFNAYFNLENSVELESVIVRKSENQSNTIYDSDISVPSNSTFKIRFGDWVFAVIFPSFSLIFDFDLKTLGIIDESIVDAVFIKKYNKFACLHFSSKKIRFFEPNGLEHGDSLDAFGDSLCILKVGGGVLLIANESGVSGYYMKNFFWYKKFTLKGKFYGIEDNSIIMKENGYLCRYYVYRELSDGLVINGNELYYSNFQRAIIPPPFYYKKIAVNDQIHCFSFNKGSLVIVTSLEIHSFLIDKNDNITKTGNRSFAELNIGQPLYADVVEIDGSLIIRTNETVVYLNNRLENCVYDLQNIKDISPSQILKLCDVKGSLAVFCMSGQFCMNSFSITFDFKLTSNFDIQFNSDYTRIYFLSNGVLQYSGIANNTFNRLEQRLSNMSLDENLSPFTYMTDVSSFLIHKQYVLCIIKDALNIVNLIDGATFSSYAEDDLELLTVRGENIILYTRFGTLETISCKLFSLDVVRKLISENKIEEAARKCDKNHIKYSVFFESGEFPSENIRFFDDSQALSMFECMAIPESTCLLSCEYLERLDLNFDYDSILKNMTCTEYNNSCIDVDIILPFFEGFKNFPTRINSYENLKNCEFLFEPLKHTQAITLEPSFSNVNALLRGLNPRKHFSTIINIFIALNRIDLCFYLSDLSKAVKILLTKLSPETICKSSLATFDIEKIIDIHKLCQRDYSTFVSFHNSSKNAKFSVYDYLEKWKLALFYLVEESLEACPTLTADSPEFTQIGDYAVKHNLFDQLLMYTFYNVFKFNFYEFVAKHKQPLDSFYLYKLSGNVSTALRIAKDHLFWKEALELDHTHDVCFYFANLLVQNSRFSEVAEIVEKYFKDYSSAIELYLKGRCISKALSLYKRVDFESGMTYDNIKKKMAKEKVASLIRSTSISYLKNDFIVLNNLLESLGKYKDRLAVVRERLNENMAGTQTTFSYSSLKSSKKALLKDRPGGIFENEYVMNKIRTIALDINKWRIQAEDLLDVFNEFGESSASESLHRHFDPVKTTLKKEINTIWDYRRTDIDFELPNVAKPELSGYFD</sequence>
<dbReference type="PANTHER" id="PTHR12747">
    <property type="entry name" value="ELONGATOR COMPLEX PROTEIN 1"/>
    <property type="match status" value="1"/>
</dbReference>
<dbReference type="AlphaFoldDB" id="L2GMD3"/>
<evidence type="ECO:0000313" key="1">
    <source>
        <dbReference type="EMBL" id="ELA42006.1"/>
    </source>
</evidence>
<dbReference type="UniPathway" id="UPA00988"/>
<dbReference type="RefSeq" id="XP_007604470.1">
    <property type="nucleotide sequence ID" value="XM_007604408.1"/>
</dbReference>
<dbReference type="PANTHER" id="PTHR12747:SF0">
    <property type="entry name" value="ELONGATOR COMPLEX PROTEIN 1"/>
    <property type="match status" value="1"/>
</dbReference>
<dbReference type="GO" id="GO:0033588">
    <property type="term" value="C:elongator holoenzyme complex"/>
    <property type="evidence" value="ECO:0007669"/>
    <property type="project" value="InterPro"/>
</dbReference>
<protein>
    <recommendedName>
        <fullName evidence="3">Elongator complex protein 1</fullName>
    </recommendedName>
</protein>